<gene>
    <name evidence="2" type="ORF">CLV60_10821</name>
</gene>
<dbReference type="CDD" id="cd19097">
    <property type="entry name" value="AKR_unchar"/>
    <property type="match status" value="1"/>
</dbReference>
<dbReference type="EMBL" id="PYAS01000008">
    <property type="protein sequence ID" value="PSL27167.1"/>
    <property type="molecule type" value="Genomic_DNA"/>
</dbReference>
<dbReference type="PANTHER" id="PTHR43312:SF1">
    <property type="entry name" value="NADP-DEPENDENT OXIDOREDUCTASE DOMAIN-CONTAINING PROTEIN"/>
    <property type="match status" value="1"/>
</dbReference>
<protein>
    <submittedName>
        <fullName evidence="2">Aryl-alcohol dehydrogenase-like predicted oxidoreductase</fullName>
    </submittedName>
</protein>
<feature type="domain" description="NADP-dependent oxidoreductase" evidence="1">
    <location>
        <begin position="32"/>
        <end position="280"/>
    </location>
</feature>
<sequence length="317" mass="35549">MKKRLLGNTGIAVSEIAFGGVEIGMPYGIGVAGKEDMLSEKEAILLLHEAQDRGINFFDTARLYGESESIMGKAFEGRRNDIVLATKCSHFRKDGKLPPDWELRPFIEHSLQQSLEMLKTDYLDVFMLHQADVEILQNETIAEVFSELKEKGIIRATGASTYATEETSLAIGSGRWDVIQLPFNLMDQRHGSFFQKASENGVGLVIRSVLMKGLLSDRGKNLHPALADVERHIQSYHTWTGDRFPDLPTLATRFALSFEEVSSVLVGIDKTAYLEKALATANGSYMHAAMRKEAENLVYPDPEFLNLPHWDRMGWLK</sequence>
<dbReference type="InterPro" id="IPR023210">
    <property type="entry name" value="NADP_OxRdtase_dom"/>
</dbReference>
<accession>A0A2P8FZL9</accession>
<dbReference type="InterPro" id="IPR020471">
    <property type="entry name" value="AKR"/>
</dbReference>
<dbReference type="Proteomes" id="UP000241964">
    <property type="component" value="Unassembled WGS sequence"/>
</dbReference>
<name>A0A2P8FZL9_9BACT</name>
<dbReference type="RefSeq" id="WP_229211010.1">
    <property type="nucleotide sequence ID" value="NZ_PYAS01000008.1"/>
</dbReference>
<dbReference type="SUPFAM" id="SSF51430">
    <property type="entry name" value="NAD(P)-linked oxidoreductase"/>
    <property type="match status" value="1"/>
</dbReference>
<proteinExistence type="predicted"/>
<comment type="caution">
    <text evidence="2">The sequence shown here is derived from an EMBL/GenBank/DDBJ whole genome shotgun (WGS) entry which is preliminary data.</text>
</comment>
<dbReference type="Pfam" id="PF00248">
    <property type="entry name" value="Aldo_ket_red"/>
    <property type="match status" value="1"/>
</dbReference>
<dbReference type="Gene3D" id="3.20.20.100">
    <property type="entry name" value="NADP-dependent oxidoreductase domain"/>
    <property type="match status" value="1"/>
</dbReference>
<evidence type="ECO:0000259" key="1">
    <source>
        <dbReference type="Pfam" id="PF00248"/>
    </source>
</evidence>
<evidence type="ECO:0000313" key="2">
    <source>
        <dbReference type="EMBL" id="PSL27167.1"/>
    </source>
</evidence>
<keyword evidence="3" id="KW-1185">Reference proteome</keyword>
<dbReference type="AlphaFoldDB" id="A0A2P8FZL9"/>
<organism evidence="2 3">
    <name type="scientific">Dyadobacter jiangsuensis</name>
    <dbReference type="NCBI Taxonomy" id="1591085"/>
    <lineage>
        <taxon>Bacteria</taxon>
        <taxon>Pseudomonadati</taxon>
        <taxon>Bacteroidota</taxon>
        <taxon>Cytophagia</taxon>
        <taxon>Cytophagales</taxon>
        <taxon>Spirosomataceae</taxon>
        <taxon>Dyadobacter</taxon>
    </lineage>
</organism>
<dbReference type="PRINTS" id="PR00069">
    <property type="entry name" value="ALDKETRDTASE"/>
</dbReference>
<dbReference type="InterPro" id="IPR036812">
    <property type="entry name" value="NAD(P)_OxRdtase_dom_sf"/>
</dbReference>
<dbReference type="PANTHER" id="PTHR43312">
    <property type="entry name" value="D-THREO-ALDOSE 1-DEHYDROGENASE"/>
    <property type="match status" value="1"/>
</dbReference>
<dbReference type="GO" id="GO:0016491">
    <property type="term" value="F:oxidoreductase activity"/>
    <property type="evidence" value="ECO:0007669"/>
    <property type="project" value="InterPro"/>
</dbReference>
<evidence type="ECO:0000313" key="3">
    <source>
        <dbReference type="Proteomes" id="UP000241964"/>
    </source>
</evidence>
<reference evidence="2 3" key="1">
    <citation type="submission" date="2018-03" db="EMBL/GenBank/DDBJ databases">
        <title>Genomic Encyclopedia of Archaeal and Bacterial Type Strains, Phase II (KMG-II): from individual species to whole genera.</title>
        <authorList>
            <person name="Goeker M."/>
        </authorList>
    </citation>
    <scope>NUCLEOTIDE SEQUENCE [LARGE SCALE GENOMIC DNA]</scope>
    <source>
        <strain evidence="2 3">DSM 29057</strain>
    </source>
</reference>
<dbReference type="InterPro" id="IPR053135">
    <property type="entry name" value="AKR2_Oxidoreductase"/>
</dbReference>